<gene>
    <name evidence="1" type="ORF">SAMN06265376_1087</name>
</gene>
<dbReference type="RefSeq" id="WP_089373303.1">
    <property type="nucleotide sequence ID" value="NZ_BMEP01000009.1"/>
</dbReference>
<name>A0A239CHB5_9FLAO</name>
<reference evidence="1 2" key="1">
    <citation type="submission" date="2017-06" db="EMBL/GenBank/DDBJ databases">
        <authorList>
            <person name="Kim H.J."/>
            <person name="Triplett B.A."/>
        </authorList>
    </citation>
    <scope>NUCLEOTIDE SEQUENCE [LARGE SCALE GENOMIC DNA]</scope>
    <source>
        <strain evidence="1 2">DSM 25597</strain>
    </source>
</reference>
<proteinExistence type="predicted"/>
<accession>A0A239CHB5</accession>
<sequence length="72" mass="8002">MILKKMRKFEISKETLKLINAGSMTCVRSKPGSASVPVEMDEDLTASWQSAWQSLGWSTTCYTSGSPFHQTT</sequence>
<evidence type="ECO:0000313" key="1">
    <source>
        <dbReference type="EMBL" id="SNS19636.1"/>
    </source>
</evidence>
<protein>
    <submittedName>
        <fullName evidence="1">Uncharacterized protein</fullName>
    </submittedName>
</protein>
<dbReference type="EMBL" id="FZNY01000008">
    <property type="protein sequence ID" value="SNS19636.1"/>
    <property type="molecule type" value="Genomic_DNA"/>
</dbReference>
<evidence type="ECO:0000313" key="2">
    <source>
        <dbReference type="Proteomes" id="UP000198379"/>
    </source>
</evidence>
<keyword evidence="2" id="KW-1185">Reference proteome</keyword>
<organism evidence="1 2">
    <name type="scientific">Dokdonia pacifica</name>
    <dbReference type="NCBI Taxonomy" id="1627892"/>
    <lineage>
        <taxon>Bacteria</taxon>
        <taxon>Pseudomonadati</taxon>
        <taxon>Bacteroidota</taxon>
        <taxon>Flavobacteriia</taxon>
        <taxon>Flavobacteriales</taxon>
        <taxon>Flavobacteriaceae</taxon>
        <taxon>Dokdonia</taxon>
    </lineage>
</organism>
<dbReference type="AlphaFoldDB" id="A0A239CHB5"/>
<dbReference type="Proteomes" id="UP000198379">
    <property type="component" value="Unassembled WGS sequence"/>
</dbReference>